<keyword evidence="1" id="KW-1133">Transmembrane helix</keyword>
<proteinExistence type="predicted"/>
<sequence>MFLGFSSKPKGKGIYPSFIVRPREQSPEFSFDQGSVRTSVKNLCREDVLLAQSSSSSTVQAVESSSSVIAVIVAVYSPWSEVVVVVGAWVCCKRRIDKGM</sequence>
<organism evidence="2 3">
    <name type="scientific">Prunus dulcis</name>
    <name type="common">Almond</name>
    <name type="synonym">Amygdalus dulcis</name>
    <dbReference type="NCBI Taxonomy" id="3755"/>
    <lineage>
        <taxon>Eukaryota</taxon>
        <taxon>Viridiplantae</taxon>
        <taxon>Streptophyta</taxon>
        <taxon>Embryophyta</taxon>
        <taxon>Tracheophyta</taxon>
        <taxon>Spermatophyta</taxon>
        <taxon>Magnoliopsida</taxon>
        <taxon>eudicotyledons</taxon>
        <taxon>Gunneridae</taxon>
        <taxon>Pentapetalae</taxon>
        <taxon>rosids</taxon>
        <taxon>fabids</taxon>
        <taxon>Rosales</taxon>
        <taxon>Rosaceae</taxon>
        <taxon>Amygdaloideae</taxon>
        <taxon>Amygdaleae</taxon>
        <taxon>Prunus</taxon>
    </lineage>
</organism>
<evidence type="ECO:0000313" key="2">
    <source>
        <dbReference type="EMBL" id="KAI5335644.1"/>
    </source>
</evidence>
<keyword evidence="3" id="KW-1185">Reference proteome</keyword>
<evidence type="ECO:0000256" key="1">
    <source>
        <dbReference type="SAM" id="Phobius"/>
    </source>
</evidence>
<accession>A0AAD4W3Z0</accession>
<keyword evidence="1" id="KW-0812">Transmembrane</keyword>
<protein>
    <submittedName>
        <fullName evidence="2">Uncharacterized protein</fullName>
    </submittedName>
</protein>
<comment type="caution">
    <text evidence="2">The sequence shown here is derived from an EMBL/GenBank/DDBJ whole genome shotgun (WGS) entry which is preliminary data.</text>
</comment>
<keyword evidence="1" id="KW-0472">Membrane</keyword>
<feature type="transmembrane region" description="Helical" evidence="1">
    <location>
        <begin position="68"/>
        <end position="92"/>
    </location>
</feature>
<dbReference type="EMBL" id="JAJFAZ020000004">
    <property type="protein sequence ID" value="KAI5335644.1"/>
    <property type="molecule type" value="Genomic_DNA"/>
</dbReference>
<name>A0AAD4W3Z0_PRUDU</name>
<evidence type="ECO:0000313" key="3">
    <source>
        <dbReference type="Proteomes" id="UP001054821"/>
    </source>
</evidence>
<gene>
    <name evidence="2" type="ORF">L3X38_025777</name>
</gene>
<dbReference type="AlphaFoldDB" id="A0AAD4W3Z0"/>
<reference evidence="2 3" key="1">
    <citation type="journal article" date="2022" name="G3 (Bethesda)">
        <title>Whole-genome sequence and methylome profiling of the almond [Prunus dulcis (Mill.) D.A. Webb] cultivar 'Nonpareil'.</title>
        <authorList>
            <person name="D'Amico-Willman K.M."/>
            <person name="Ouma W.Z."/>
            <person name="Meulia T."/>
            <person name="Sideli G.M."/>
            <person name="Gradziel T.M."/>
            <person name="Fresnedo-Ramirez J."/>
        </authorList>
    </citation>
    <scope>NUCLEOTIDE SEQUENCE [LARGE SCALE GENOMIC DNA]</scope>
    <source>
        <strain evidence="2">Clone GOH B32 T37-40</strain>
    </source>
</reference>
<dbReference type="Proteomes" id="UP001054821">
    <property type="component" value="Chromosome 4"/>
</dbReference>